<name>A0AAI8VAR3_9PEZI</name>
<keyword evidence="6" id="KW-1185">Reference proteome</keyword>
<feature type="domain" description="Amidohydrolase-related" evidence="4">
    <location>
        <begin position="69"/>
        <end position="317"/>
    </location>
</feature>
<dbReference type="GO" id="GO:0016787">
    <property type="term" value="F:hydrolase activity"/>
    <property type="evidence" value="ECO:0007669"/>
    <property type="project" value="InterPro"/>
</dbReference>
<dbReference type="AlphaFoldDB" id="A0AAI8VAR3"/>
<dbReference type="GO" id="GO:0005829">
    <property type="term" value="C:cytosol"/>
    <property type="evidence" value="ECO:0007669"/>
    <property type="project" value="TreeGrafter"/>
</dbReference>
<dbReference type="Pfam" id="PF04909">
    <property type="entry name" value="Amidohydro_2"/>
    <property type="match status" value="1"/>
</dbReference>
<reference evidence="5" key="1">
    <citation type="submission" date="2023-10" db="EMBL/GenBank/DDBJ databases">
        <authorList>
            <person name="Hackl T."/>
        </authorList>
    </citation>
    <scope>NUCLEOTIDE SEQUENCE</scope>
</reference>
<organism evidence="5 6">
    <name type="scientific">Anthostomella pinea</name>
    <dbReference type="NCBI Taxonomy" id="933095"/>
    <lineage>
        <taxon>Eukaryota</taxon>
        <taxon>Fungi</taxon>
        <taxon>Dikarya</taxon>
        <taxon>Ascomycota</taxon>
        <taxon>Pezizomycotina</taxon>
        <taxon>Sordariomycetes</taxon>
        <taxon>Xylariomycetidae</taxon>
        <taxon>Xylariales</taxon>
        <taxon>Xylariaceae</taxon>
        <taxon>Anthostomella</taxon>
    </lineage>
</organism>
<accession>A0AAI8VAR3</accession>
<proteinExistence type="inferred from homology"/>
<dbReference type="PANTHER" id="PTHR21240">
    <property type="entry name" value="2-AMINO-3-CARBOXYLMUCONATE-6-SEMIALDEHYDE DECARBOXYLASE"/>
    <property type="match status" value="1"/>
</dbReference>
<sequence length="325" mass="36474">MTPPLITLEEHFLASSAESLRKLYSEQLAHIPGLSDKMQDTGPLRLQSMDQGHVSFQIMSHVPGGMPLEQCRAANDQCAAAIKANPTRFAGFAVLPMADPEHSAQELRRCIKDLGFVGALIDNRNGNTYYDGEEYLLFWEAAEELNVPIYLHPTWPTQVQTDLLYTGNFTTGASASMGASGWGWHSDVALHVLRLFASGVFDKFPRLKIAVGHMGEMLPFMLQRIAQLSVRWGQRTRLFRQVYDENIWITTSGVWSVDPMATILRNTRIEHILYSVDYPFAKNEDGLAFMRELEASGLVTPDQLERIAYKNSEELFGVKATKTFG</sequence>
<evidence type="ECO:0000313" key="6">
    <source>
        <dbReference type="Proteomes" id="UP001295740"/>
    </source>
</evidence>
<comment type="caution">
    <text evidence="5">The sequence shown here is derived from an EMBL/GenBank/DDBJ whole genome shotgun (WGS) entry which is preliminary data.</text>
</comment>
<dbReference type="EMBL" id="CAUWAG010000006">
    <property type="protein sequence ID" value="CAJ2504207.1"/>
    <property type="molecule type" value="Genomic_DNA"/>
</dbReference>
<evidence type="ECO:0000259" key="4">
    <source>
        <dbReference type="Pfam" id="PF04909"/>
    </source>
</evidence>
<gene>
    <name evidence="5" type="ORF">KHLLAP_LOCUS4675</name>
</gene>
<protein>
    <submittedName>
        <fullName evidence="5">Uu.00g116010.m01.CDS01</fullName>
    </submittedName>
</protein>
<dbReference type="InterPro" id="IPR032466">
    <property type="entry name" value="Metal_Hydrolase"/>
</dbReference>
<evidence type="ECO:0000256" key="3">
    <source>
        <dbReference type="RuleBase" id="RU366045"/>
    </source>
</evidence>
<dbReference type="FunFam" id="3.20.20.140:FF:000099">
    <property type="entry name" value="Amidohydrolase 2"/>
    <property type="match status" value="1"/>
</dbReference>
<evidence type="ECO:0000256" key="2">
    <source>
        <dbReference type="ARBA" id="ARBA00023239"/>
    </source>
</evidence>
<dbReference type="InterPro" id="IPR032465">
    <property type="entry name" value="ACMSD"/>
</dbReference>
<dbReference type="SUPFAM" id="SSF51556">
    <property type="entry name" value="Metallo-dependent hydrolases"/>
    <property type="match status" value="1"/>
</dbReference>
<dbReference type="Proteomes" id="UP001295740">
    <property type="component" value="Unassembled WGS sequence"/>
</dbReference>
<evidence type="ECO:0000313" key="5">
    <source>
        <dbReference type="EMBL" id="CAJ2504207.1"/>
    </source>
</evidence>
<keyword evidence="1 3" id="KW-0210">Decarboxylase</keyword>
<keyword evidence="2 3" id="KW-0456">Lyase</keyword>
<dbReference type="GO" id="GO:0016831">
    <property type="term" value="F:carboxy-lyase activity"/>
    <property type="evidence" value="ECO:0007669"/>
    <property type="project" value="UniProtKB-KW"/>
</dbReference>
<evidence type="ECO:0000256" key="1">
    <source>
        <dbReference type="ARBA" id="ARBA00022793"/>
    </source>
</evidence>
<dbReference type="Gene3D" id="3.20.20.140">
    <property type="entry name" value="Metal-dependent hydrolases"/>
    <property type="match status" value="1"/>
</dbReference>
<comment type="similarity">
    <text evidence="3">Belongs to the metallo-dependent hydrolases superfamily.</text>
</comment>
<dbReference type="GO" id="GO:0019748">
    <property type="term" value="P:secondary metabolic process"/>
    <property type="evidence" value="ECO:0007669"/>
    <property type="project" value="TreeGrafter"/>
</dbReference>
<dbReference type="InterPro" id="IPR006680">
    <property type="entry name" value="Amidohydro-rel"/>
</dbReference>
<dbReference type="PANTHER" id="PTHR21240:SF30">
    <property type="entry name" value="AMIDOHYDROLASE-RELATED DOMAIN-CONTAINING PROTEIN-RELATED"/>
    <property type="match status" value="1"/>
</dbReference>